<evidence type="ECO:0000256" key="2">
    <source>
        <dbReference type="SAM" id="MobiDB-lite"/>
    </source>
</evidence>
<keyword evidence="6" id="KW-1185">Reference proteome</keyword>
<evidence type="ECO:0000256" key="3">
    <source>
        <dbReference type="SAM" id="Phobius"/>
    </source>
</evidence>
<dbReference type="InterPro" id="IPR011006">
    <property type="entry name" value="CheY-like_superfamily"/>
</dbReference>
<dbReference type="Proteomes" id="UP000664844">
    <property type="component" value="Unassembled WGS sequence"/>
</dbReference>
<proteinExistence type="predicted"/>
<evidence type="ECO:0000313" key="5">
    <source>
        <dbReference type="EMBL" id="MBO0348407.1"/>
    </source>
</evidence>
<evidence type="ECO:0000259" key="4">
    <source>
        <dbReference type="PROSITE" id="PS50110"/>
    </source>
</evidence>
<dbReference type="EMBL" id="JAFLQW010000123">
    <property type="protein sequence ID" value="MBO0348407.1"/>
    <property type="molecule type" value="Genomic_DNA"/>
</dbReference>
<evidence type="ECO:0000256" key="1">
    <source>
        <dbReference type="PROSITE-ProRule" id="PRU00169"/>
    </source>
</evidence>
<feature type="region of interest" description="Disordered" evidence="2">
    <location>
        <begin position="71"/>
        <end position="91"/>
    </location>
</feature>
<keyword evidence="1" id="KW-0597">Phosphoprotein</keyword>
<protein>
    <recommendedName>
        <fullName evidence="4">Response regulatory domain-containing protein</fullName>
    </recommendedName>
</protein>
<feature type="domain" description="Response regulatory" evidence="4">
    <location>
        <begin position="119"/>
        <end position="235"/>
    </location>
</feature>
<dbReference type="InterPro" id="IPR001789">
    <property type="entry name" value="Sig_transdc_resp-reg_receiver"/>
</dbReference>
<accession>A0ABS3FNF9</accession>
<dbReference type="SUPFAM" id="SSF52172">
    <property type="entry name" value="CheY-like"/>
    <property type="match status" value="1"/>
</dbReference>
<organism evidence="5 6">
    <name type="scientific">Phormidium pseudopriestleyi FRX01</name>
    <dbReference type="NCBI Taxonomy" id="1759528"/>
    <lineage>
        <taxon>Bacteria</taxon>
        <taxon>Bacillati</taxon>
        <taxon>Cyanobacteriota</taxon>
        <taxon>Cyanophyceae</taxon>
        <taxon>Oscillatoriophycideae</taxon>
        <taxon>Oscillatoriales</taxon>
        <taxon>Oscillatoriaceae</taxon>
        <taxon>Phormidium</taxon>
    </lineage>
</organism>
<dbReference type="RefSeq" id="WP_207086953.1">
    <property type="nucleotide sequence ID" value="NZ_JAFLQW010000123.1"/>
</dbReference>
<keyword evidence="3" id="KW-0472">Membrane</keyword>
<keyword evidence="3" id="KW-0812">Transmembrane</keyword>
<dbReference type="CDD" id="cd00156">
    <property type="entry name" value="REC"/>
    <property type="match status" value="1"/>
</dbReference>
<reference evidence="5 6" key="1">
    <citation type="submission" date="2021-03" db="EMBL/GenBank/DDBJ databases">
        <title>Metabolic Capacity of the Antarctic Cyanobacterium Phormidium pseudopriestleyi that Sustains Oxygenic Photosynthesis in the Presence of Hydrogen Sulfide.</title>
        <authorList>
            <person name="Lumian J.E."/>
            <person name="Jungblut A.D."/>
            <person name="Dillon M.L."/>
            <person name="Hawes I."/>
            <person name="Doran P.T."/>
            <person name="Mackey T.J."/>
            <person name="Dick G.J."/>
            <person name="Grettenberger C.L."/>
            <person name="Sumner D.Y."/>
        </authorList>
    </citation>
    <scope>NUCLEOTIDE SEQUENCE [LARGE SCALE GENOMIC DNA]</scope>
    <source>
        <strain evidence="5 6">FRX01</strain>
    </source>
</reference>
<comment type="caution">
    <text evidence="5">The sequence shown here is derived from an EMBL/GenBank/DDBJ whole genome shotgun (WGS) entry which is preliminary data.</text>
</comment>
<dbReference type="Gene3D" id="3.40.50.2300">
    <property type="match status" value="1"/>
</dbReference>
<gene>
    <name evidence="5" type="ORF">J0895_04665</name>
</gene>
<evidence type="ECO:0000313" key="6">
    <source>
        <dbReference type="Proteomes" id="UP000664844"/>
    </source>
</evidence>
<sequence>MNSDRINEIFNGIISLIQAVIWPAFAVFFVVYFGDSLKKLLNNVSEFSLKAGPSGVEASVKRQLESAAMLGAASGQKKSSQESSDNGEDTDVNDEYRKIIHAIARVSDPKISEELLTKKVLWVNDCLEENSYEQKALEVLGVQCSFSRNTEEAIAQIKASPYHAIISDIERPPDDRAGYTLLEEIRRSGYYMPYILYDRIILTEHQSEAKRLGANGCTTQPTELFEAIISALVGDRN</sequence>
<name>A0ABS3FNF9_9CYAN</name>
<dbReference type="PROSITE" id="PS50110">
    <property type="entry name" value="RESPONSE_REGULATORY"/>
    <property type="match status" value="1"/>
</dbReference>
<feature type="modified residue" description="4-aspartylphosphate" evidence="1">
    <location>
        <position position="168"/>
    </location>
</feature>
<feature type="transmembrane region" description="Helical" evidence="3">
    <location>
        <begin position="12"/>
        <end position="33"/>
    </location>
</feature>
<keyword evidence="3" id="KW-1133">Transmembrane helix</keyword>